<dbReference type="GO" id="GO:0000221">
    <property type="term" value="C:vacuolar proton-transporting V-type ATPase, V1 domain"/>
    <property type="evidence" value="ECO:0007669"/>
    <property type="project" value="TreeGrafter"/>
</dbReference>
<keyword evidence="3 6" id="KW-0813">Transport</keyword>
<dbReference type="FunFam" id="1.20.5.2950:FF:000001">
    <property type="entry name" value="V-type proton ATPase subunit G"/>
    <property type="match status" value="1"/>
</dbReference>
<evidence type="ECO:0000256" key="1">
    <source>
        <dbReference type="ARBA" id="ARBA00003847"/>
    </source>
</evidence>
<dbReference type="PANTHER" id="PTHR12713:SF27">
    <property type="entry name" value="V-TYPE PROTON ATPASE SUBUNIT G3"/>
    <property type="match status" value="1"/>
</dbReference>
<comment type="function">
    <text evidence="6">Subunit of the V1 complex of vacuolar(H+)-ATPase (V-ATPase), a multisubunit enzyme composed of a peripheral complex (V1) that hydrolyzes ATP and a membrane integral complex (V0) that translocates protons. V-ATPase is responsible for acidifying and maintaining the pH of intracellular compartments and in some cell types, is targeted to the plasma membrane, where it is responsible for acidifying the extracellular environment.</text>
</comment>
<gene>
    <name evidence="8" type="primary">VATG_0</name>
    <name evidence="8" type="ORF">g.26511</name>
</gene>
<comment type="subunit">
    <text evidence="6">V-ATPase is a heteromultimeric enzyme made up of two complexes: the ATP-hydrolytic V1 complex and the proton translocation V0 complex.</text>
</comment>
<keyword evidence="4 6" id="KW-0375">Hydrogen ion transport</keyword>
<feature type="coiled-coil region" evidence="7">
    <location>
        <begin position="32"/>
        <end position="59"/>
    </location>
</feature>
<dbReference type="Pfam" id="PF03179">
    <property type="entry name" value="V-ATPase_G"/>
    <property type="match status" value="1"/>
</dbReference>
<keyword evidence="5 6" id="KW-0406">Ion transport</keyword>
<dbReference type="InterPro" id="IPR005124">
    <property type="entry name" value="V-ATPase_G"/>
</dbReference>
<dbReference type="EMBL" id="GDJX01000031">
    <property type="protein sequence ID" value="JAT67905.1"/>
    <property type="molecule type" value="Transcribed_RNA"/>
</dbReference>
<dbReference type="Gene3D" id="1.20.5.2950">
    <property type="match status" value="1"/>
</dbReference>
<name>A0A1D1ZME8_9ARAE</name>
<dbReference type="PANTHER" id="PTHR12713">
    <property type="entry name" value="VACUOLAR ATP SYNTHASE SUBUNIT G"/>
    <property type="match status" value="1"/>
</dbReference>
<keyword evidence="7" id="KW-0175">Coiled coil</keyword>
<evidence type="ECO:0000256" key="5">
    <source>
        <dbReference type="ARBA" id="ARBA00023065"/>
    </source>
</evidence>
<evidence type="ECO:0000256" key="6">
    <source>
        <dbReference type="RuleBase" id="RU364019"/>
    </source>
</evidence>
<evidence type="ECO:0000313" key="8">
    <source>
        <dbReference type="EMBL" id="JAT67905.1"/>
    </source>
</evidence>
<dbReference type="AlphaFoldDB" id="A0A1D1ZME8"/>
<reference evidence="8" key="1">
    <citation type="submission" date="2015-07" db="EMBL/GenBank/DDBJ databases">
        <title>Transcriptome Assembly of Anthurium amnicola.</title>
        <authorList>
            <person name="Suzuki J."/>
        </authorList>
    </citation>
    <scope>NUCLEOTIDE SEQUENCE</scope>
</reference>
<dbReference type="NCBIfam" id="TIGR01147">
    <property type="entry name" value="V_ATP_synt_G"/>
    <property type="match status" value="1"/>
</dbReference>
<accession>A0A1D1ZME8</accession>
<evidence type="ECO:0000256" key="2">
    <source>
        <dbReference type="ARBA" id="ARBA00010066"/>
    </source>
</evidence>
<proteinExistence type="inferred from homology"/>
<protein>
    <recommendedName>
        <fullName evidence="6">V-type proton ATPase subunit G</fullName>
    </recommendedName>
</protein>
<evidence type="ECO:0000256" key="7">
    <source>
        <dbReference type="SAM" id="Coils"/>
    </source>
</evidence>
<dbReference type="GO" id="GO:0016887">
    <property type="term" value="F:ATP hydrolysis activity"/>
    <property type="evidence" value="ECO:0007669"/>
    <property type="project" value="TreeGrafter"/>
</dbReference>
<comment type="function">
    <text evidence="1">Catalytic subunit of the peripheral V1 complex of vacuolar ATPase (V-ATPase). V-ATPase is responsible for acidifying a variety of intracellular compartments in eukaryotic cells.</text>
</comment>
<dbReference type="GO" id="GO:0046961">
    <property type="term" value="F:proton-transporting ATPase activity, rotational mechanism"/>
    <property type="evidence" value="ECO:0007669"/>
    <property type="project" value="InterPro"/>
</dbReference>
<evidence type="ECO:0000256" key="3">
    <source>
        <dbReference type="ARBA" id="ARBA00022448"/>
    </source>
</evidence>
<comment type="similarity">
    <text evidence="2 6">Belongs to the V-ATPase G subunit family.</text>
</comment>
<evidence type="ECO:0000256" key="4">
    <source>
        <dbReference type="ARBA" id="ARBA00022781"/>
    </source>
</evidence>
<organism evidence="8">
    <name type="scientific">Anthurium amnicola</name>
    <dbReference type="NCBI Taxonomy" id="1678845"/>
    <lineage>
        <taxon>Eukaryota</taxon>
        <taxon>Viridiplantae</taxon>
        <taxon>Streptophyta</taxon>
        <taxon>Embryophyta</taxon>
        <taxon>Tracheophyta</taxon>
        <taxon>Spermatophyta</taxon>
        <taxon>Magnoliopsida</taxon>
        <taxon>Liliopsida</taxon>
        <taxon>Araceae</taxon>
        <taxon>Pothoideae</taxon>
        <taxon>Potheae</taxon>
        <taxon>Anthurium</taxon>
    </lineage>
</organism>
<sequence>MDSIRGQSGIQMLLTAEQEAQQILSSARSMKMTRLKQAKDEADQEAAAYRASLEREYQRKVSEGSGDSSWNVKRLEEETNHKIQGLKDATSSVSSEVVSMLMKQITTIKA</sequence>